<organism evidence="11 12">
    <name type="scientific">Mycoemilia scoparia</name>
    <dbReference type="NCBI Taxonomy" id="417184"/>
    <lineage>
        <taxon>Eukaryota</taxon>
        <taxon>Fungi</taxon>
        <taxon>Fungi incertae sedis</taxon>
        <taxon>Zoopagomycota</taxon>
        <taxon>Kickxellomycotina</taxon>
        <taxon>Kickxellomycetes</taxon>
        <taxon>Kickxellales</taxon>
        <taxon>Kickxellaceae</taxon>
        <taxon>Mycoemilia</taxon>
    </lineage>
</organism>
<dbReference type="InterPro" id="IPR007653">
    <property type="entry name" value="SPC3"/>
</dbReference>
<keyword evidence="12" id="KW-1185">Reference proteome</keyword>
<comment type="subcellular location">
    <subcellularLocation>
        <location evidence="1">Endoplasmic reticulum membrane</location>
        <topology evidence="1">Single-pass type II membrane protein</topology>
    </subcellularLocation>
</comment>
<keyword evidence="7 9" id="KW-0472">Membrane</keyword>
<evidence type="ECO:0000256" key="2">
    <source>
        <dbReference type="ARBA" id="ARBA00009289"/>
    </source>
</evidence>
<evidence type="ECO:0000313" key="11">
    <source>
        <dbReference type="EMBL" id="KAJ1915689.1"/>
    </source>
</evidence>
<protein>
    <recommendedName>
        <fullName evidence="9">Signal peptidase subunit 3</fullName>
    </recommendedName>
</protein>
<dbReference type="PIRSF" id="PIRSF016089">
    <property type="entry name" value="SPC22"/>
    <property type="match status" value="1"/>
</dbReference>
<evidence type="ECO:0000256" key="10">
    <source>
        <dbReference type="SAM" id="Phobius"/>
    </source>
</evidence>
<evidence type="ECO:0000256" key="4">
    <source>
        <dbReference type="ARBA" id="ARBA00022824"/>
    </source>
</evidence>
<keyword evidence="5" id="KW-0735">Signal-anchor</keyword>
<name>A0A9W8A1Y8_9FUNG</name>
<evidence type="ECO:0000256" key="1">
    <source>
        <dbReference type="ARBA" id="ARBA00004648"/>
    </source>
</evidence>
<reference evidence="11" key="1">
    <citation type="submission" date="2022-07" db="EMBL/GenBank/DDBJ databases">
        <title>Phylogenomic reconstructions and comparative analyses of Kickxellomycotina fungi.</title>
        <authorList>
            <person name="Reynolds N.K."/>
            <person name="Stajich J.E."/>
            <person name="Barry K."/>
            <person name="Grigoriev I.V."/>
            <person name="Crous P."/>
            <person name="Smith M.E."/>
        </authorList>
    </citation>
    <scope>NUCLEOTIDE SEQUENCE</scope>
    <source>
        <strain evidence="11">NBRC 100468</strain>
    </source>
</reference>
<dbReference type="PANTHER" id="PTHR12804">
    <property type="entry name" value="MICROSOMAL SIGNAL PEPTIDASE 23 KD SUBUNIT SPC22/23"/>
    <property type="match status" value="1"/>
</dbReference>
<evidence type="ECO:0000256" key="5">
    <source>
        <dbReference type="ARBA" id="ARBA00022968"/>
    </source>
</evidence>
<dbReference type="GO" id="GO:0006465">
    <property type="term" value="P:signal peptide processing"/>
    <property type="evidence" value="ECO:0007669"/>
    <property type="project" value="UniProtKB-UniRule"/>
</dbReference>
<evidence type="ECO:0000256" key="9">
    <source>
        <dbReference type="PIRNR" id="PIRNR016089"/>
    </source>
</evidence>
<dbReference type="Pfam" id="PF04573">
    <property type="entry name" value="SPC22"/>
    <property type="match status" value="1"/>
</dbReference>
<evidence type="ECO:0000256" key="8">
    <source>
        <dbReference type="ARBA" id="ARBA00045670"/>
    </source>
</evidence>
<keyword evidence="4 9" id="KW-0256">Endoplasmic reticulum</keyword>
<comment type="function">
    <text evidence="8">Essential component of the signal peptidase complex (SPC) which catalyzes the cleavage of N-terminal signal sequences from nascent proteins as they are translocated into the lumen of the endoplasmic reticulum. Essential for the SPC catalytic activity, possibly by stabilizing and positioning the active center of the complex close to the lumenal surface. Essential for viability.</text>
</comment>
<keyword evidence="6 10" id="KW-1133">Transmembrane helix</keyword>
<evidence type="ECO:0000256" key="7">
    <source>
        <dbReference type="ARBA" id="ARBA00023136"/>
    </source>
</evidence>
<dbReference type="EMBL" id="JANBPU010000135">
    <property type="protein sequence ID" value="KAJ1915689.1"/>
    <property type="molecule type" value="Genomic_DNA"/>
</dbReference>
<keyword evidence="3 10" id="KW-0812">Transmembrane</keyword>
<dbReference type="GO" id="GO:0005787">
    <property type="term" value="C:signal peptidase complex"/>
    <property type="evidence" value="ECO:0007669"/>
    <property type="project" value="UniProtKB-UniRule"/>
</dbReference>
<evidence type="ECO:0000256" key="6">
    <source>
        <dbReference type="ARBA" id="ARBA00022989"/>
    </source>
</evidence>
<dbReference type="OrthoDB" id="10261524at2759"/>
<sequence>MYNVLQRISSVTSFGLSALMAMMFAISIITINMSNNPDISVKLHDIKITKGRPDYFDKTSRNAEFARLTFDIDADLSSMFNWNTKQLFAYITVDYPTAKKKNNNVVIWDRIITKKQRSTLRMRKHHNKYLFRDIGLKLRDVEGAKLTFRVNSVPYFGIMQDQVLDSYDITMPQI</sequence>
<evidence type="ECO:0000313" key="12">
    <source>
        <dbReference type="Proteomes" id="UP001150538"/>
    </source>
</evidence>
<feature type="transmembrane region" description="Helical" evidence="10">
    <location>
        <begin position="12"/>
        <end position="33"/>
    </location>
</feature>
<comment type="caution">
    <text evidence="11">The sequence shown here is derived from an EMBL/GenBank/DDBJ whole genome shotgun (WGS) entry which is preliminary data.</text>
</comment>
<dbReference type="AlphaFoldDB" id="A0A9W8A1Y8"/>
<gene>
    <name evidence="11" type="primary">SPC3</name>
    <name evidence="11" type="ORF">H4219_004187</name>
</gene>
<proteinExistence type="inferred from homology"/>
<dbReference type="GO" id="GO:0045047">
    <property type="term" value="P:protein targeting to ER"/>
    <property type="evidence" value="ECO:0007669"/>
    <property type="project" value="TreeGrafter"/>
</dbReference>
<dbReference type="Proteomes" id="UP001150538">
    <property type="component" value="Unassembled WGS sequence"/>
</dbReference>
<dbReference type="PANTHER" id="PTHR12804:SF0">
    <property type="entry name" value="SIGNAL PEPTIDASE COMPLEX SUBUNIT 3"/>
    <property type="match status" value="1"/>
</dbReference>
<accession>A0A9W8A1Y8</accession>
<comment type="similarity">
    <text evidence="2 9">Belongs to the SPCS3 family.</text>
</comment>
<evidence type="ECO:0000256" key="3">
    <source>
        <dbReference type="ARBA" id="ARBA00022692"/>
    </source>
</evidence>